<evidence type="ECO:0000256" key="6">
    <source>
        <dbReference type="ARBA" id="ARBA00022692"/>
    </source>
</evidence>
<keyword evidence="8 14" id="KW-1133">Transmembrane helix</keyword>
<evidence type="ECO:0000256" key="1">
    <source>
        <dbReference type="ARBA" id="ARBA00001971"/>
    </source>
</evidence>
<evidence type="ECO:0000256" key="2">
    <source>
        <dbReference type="ARBA" id="ARBA00004370"/>
    </source>
</evidence>
<dbReference type="GO" id="GO:0016020">
    <property type="term" value="C:membrane"/>
    <property type="evidence" value="ECO:0007669"/>
    <property type="project" value="UniProtKB-SubCell"/>
</dbReference>
<evidence type="ECO:0000256" key="10">
    <source>
        <dbReference type="ARBA" id="ARBA00023004"/>
    </source>
</evidence>
<dbReference type="EMBL" id="JARJCM010000148">
    <property type="protein sequence ID" value="KAJ7025794.1"/>
    <property type="molecule type" value="Genomic_DNA"/>
</dbReference>
<evidence type="ECO:0000313" key="15">
    <source>
        <dbReference type="EMBL" id="KAJ7025794.1"/>
    </source>
</evidence>
<dbReference type="SUPFAM" id="SSF48264">
    <property type="entry name" value="Cytochrome P450"/>
    <property type="match status" value="1"/>
</dbReference>
<dbReference type="InterPro" id="IPR002403">
    <property type="entry name" value="Cyt_P450_E_grp-IV"/>
</dbReference>
<evidence type="ECO:0000256" key="12">
    <source>
        <dbReference type="ARBA" id="ARBA00023136"/>
    </source>
</evidence>
<reference evidence="15" key="1">
    <citation type="submission" date="2023-03" db="EMBL/GenBank/DDBJ databases">
        <title>Massive genome expansion in bonnet fungi (Mycena s.s.) driven by repeated elements and novel gene families across ecological guilds.</title>
        <authorList>
            <consortium name="Lawrence Berkeley National Laboratory"/>
            <person name="Harder C.B."/>
            <person name="Miyauchi S."/>
            <person name="Viragh M."/>
            <person name="Kuo A."/>
            <person name="Thoen E."/>
            <person name="Andreopoulos B."/>
            <person name="Lu D."/>
            <person name="Skrede I."/>
            <person name="Drula E."/>
            <person name="Henrissat B."/>
            <person name="Morin E."/>
            <person name="Kohler A."/>
            <person name="Barry K."/>
            <person name="LaButti K."/>
            <person name="Morin E."/>
            <person name="Salamov A."/>
            <person name="Lipzen A."/>
            <person name="Mereny Z."/>
            <person name="Hegedus B."/>
            <person name="Baldrian P."/>
            <person name="Stursova M."/>
            <person name="Weitz H."/>
            <person name="Taylor A."/>
            <person name="Grigoriev I.V."/>
            <person name="Nagy L.G."/>
            <person name="Martin F."/>
            <person name="Kauserud H."/>
        </authorList>
    </citation>
    <scope>NUCLEOTIDE SEQUENCE</scope>
    <source>
        <strain evidence="15">CBHHK200</strain>
    </source>
</reference>
<evidence type="ECO:0000256" key="13">
    <source>
        <dbReference type="PIRSR" id="PIRSR602403-1"/>
    </source>
</evidence>
<comment type="similarity">
    <text evidence="4">Belongs to the cytochrome P450 family.</text>
</comment>
<name>A0AAD6WYK2_9AGAR</name>
<evidence type="ECO:0000256" key="3">
    <source>
        <dbReference type="ARBA" id="ARBA00004721"/>
    </source>
</evidence>
<dbReference type="Pfam" id="PF00067">
    <property type="entry name" value="p450"/>
    <property type="match status" value="1"/>
</dbReference>
<evidence type="ECO:0000256" key="8">
    <source>
        <dbReference type="ARBA" id="ARBA00022989"/>
    </source>
</evidence>
<comment type="pathway">
    <text evidence="3">Secondary metabolite biosynthesis; terpenoid biosynthesis.</text>
</comment>
<dbReference type="InterPro" id="IPR036396">
    <property type="entry name" value="Cyt_P450_sf"/>
</dbReference>
<keyword evidence="16" id="KW-1185">Reference proteome</keyword>
<dbReference type="GO" id="GO:0004497">
    <property type="term" value="F:monooxygenase activity"/>
    <property type="evidence" value="ECO:0007669"/>
    <property type="project" value="UniProtKB-KW"/>
</dbReference>
<dbReference type="InterPro" id="IPR050121">
    <property type="entry name" value="Cytochrome_P450_monoxygenase"/>
</dbReference>
<dbReference type="GO" id="GO:0020037">
    <property type="term" value="F:heme binding"/>
    <property type="evidence" value="ECO:0007669"/>
    <property type="project" value="InterPro"/>
</dbReference>
<keyword evidence="9" id="KW-0560">Oxidoreductase</keyword>
<evidence type="ECO:0000256" key="14">
    <source>
        <dbReference type="SAM" id="Phobius"/>
    </source>
</evidence>
<dbReference type="PANTHER" id="PTHR24305:SF166">
    <property type="entry name" value="CYTOCHROME P450 12A4, MITOCHONDRIAL-RELATED"/>
    <property type="match status" value="1"/>
</dbReference>
<dbReference type="PRINTS" id="PR00465">
    <property type="entry name" value="EP450IV"/>
</dbReference>
<dbReference type="PRINTS" id="PR00385">
    <property type="entry name" value="P450"/>
</dbReference>
<dbReference type="GO" id="GO:0005506">
    <property type="term" value="F:iron ion binding"/>
    <property type="evidence" value="ECO:0007669"/>
    <property type="project" value="InterPro"/>
</dbReference>
<keyword evidence="5 13" id="KW-0349">Heme</keyword>
<proteinExistence type="inferred from homology"/>
<gene>
    <name evidence="15" type="ORF">C8F04DRAFT_1127088</name>
</gene>
<evidence type="ECO:0000313" key="16">
    <source>
        <dbReference type="Proteomes" id="UP001218188"/>
    </source>
</evidence>
<evidence type="ECO:0000256" key="5">
    <source>
        <dbReference type="ARBA" id="ARBA00022617"/>
    </source>
</evidence>
<comment type="subcellular location">
    <subcellularLocation>
        <location evidence="2">Membrane</location>
    </subcellularLocation>
</comment>
<organism evidence="15 16">
    <name type="scientific">Mycena alexandri</name>
    <dbReference type="NCBI Taxonomy" id="1745969"/>
    <lineage>
        <taxon>Eukaryota</taxon>
        <taxon>Fungi</taxon>
        <taxon>Dikarya</taxon>
        <taxon>Basidiomycota</taxon>
        <taxon>Agaricomycotina</taxon>
        <taxon>Agaricomycetes</taxon>
        <taxon>Agaricomycetidae</taxon>
        <taxon>Agaricales</taxon>
        <taxon>Marasmiineae</taxon>
        <taxon>Mycenaceae</taxon>
        <taxon>Mycena</taxon>
    </lineage>
</organism>
<evidence type="ECO:0000256" key="11">
    <source>
        <dbReference type="ARBA" id="ARBA00023033"/>
    </source>
</evidence>
<protein>
    <submittedName>
        <fullName evidence="15">Cytochrome P450</fullName>
    </submittedName>
</protein>
<dbReference type="Proteomes" id="UP001218188">
    <property type="component" value="Unassembled WGS sequence"/>
</dbReference>
<dbReference type="AlphaFoldDB" id="A0AAD6WYK2"/>
<evidence type="ECO:0000256" key="9">
    <source>
        <dbReference type="ARBA" id="ARBA00023002"/>
    </source>
</evidence>
<feature type="binding site" description="axial binding residue" evidence="13">
    <location>
        <position position="455"/>
    </location>
    <ligand>
        <name>heme</name>
        <dbReference type="ChEBI" id="CHEBI:30413"/>
    </ligand>
    <ligandPart>
        <name>Fe</name>
        <dbReference type="ChEBI" id="CHEBI:18248"/>
    </ligandPart>
</feature>
<evidence type="ECO:0000256" key="4">
    <source>
        <dbReference type="ARBA" id="ARBA00010617"/>
    </source>
</evidence>
<keyword evidence="11" id="KW-0503">Monooxygenase</keyword>
<keyword evidence="7 13" id="KW-0479">Metal-binding</keyword>
<dbReference type="InterPro" id="IPR001128">
    <property type="entry name" value="Cyt_P450"/>
</dbReference>
<feature type="transmembrane region" description="Helical" evidence="14">
    <location>
        <begin position="6"/>
        <end position="26"/>
    </location>
</feature>
<comment type="cofactor">
    <cofactor evidence="1 13">
        <name>heme</name>
        <dbReference type="ChEBI" id="CHEBI:30413"/>
    </cofactor>
</comment>
<dbReference type="PANTHER" id="PTHR24305">
    <property type="entry name" value="CYTOCHROME P450"/>
    <property type="match status" value="1"/>
</dbReference>
<evidence type="ECO:0000256" key="7">
    <source>
        <dbReference type="ARBA" id="ARBA00022723"/>
    </source>
</evidence>
<comment type="caution">
    <text evidence="15">The sequence shown here is derived from an EMBL/GenBank/DDBJ whole genome shotgun (WGS) entry which is preliminary data.</text>
</comment>
<keyword evidence="10 13" id="KW-0408">Iron</keyword>
<keyword evidence="6 14" id="KW-0812">Transmembrane</keyword>
<dbReference type="Gene3D" id="1.10.630.10">
    <property type="entry name" value="Cytochrome P450"/>
    <property type="match status" value="1"/>
</dbReference>
<accession>A0AAD6WYK2</accession>
<keyword evidence="12 14" id="KW-0472">Membrane</keyword>
<dbReference type="GO" id="GO:0016705">
    <property type="term" value="F:oxidoreductase activity, acting on paired donors, with incorporation or reduction of molecular oxygen"/>
    <property type="evidence" value="ECO:0007669"/>
    <property type="project" value="InterPro"/>
</dbReference>
<sequence>MILQVLVPIVGTLLFYILYHAGQVLYHNLTSPLRHVAGPKSPSILVGNFKDMAENPGLTEQWRDEFGSTFRFKGLFSVSELHTSDLKAVTHIVTNGAIYQKAPATLVNSQRLLGKGLLGVEQDEHKRHNPAFGVMQIRLVTEIFLEKAVQLRDIWSVQVEKENGVRIEVLSWLRRMTLDVIGQAGFNYQFHGLEPDHKPDELNEVFTELFHSPQSNRNTRFRVSQAMVPILRLVPVPGWKITAEAYSKMTATGSQAWEKTVGSGRDLLSLIVKANLSTNLPKSQRLNEAEVIAQIPTFFLAGHETTSTAAAWALHALSHDQRVQKKLREELLTISTDNPTMDDLNSLPYLESVVREIMRVHSPAVFTQRMAMQDDVLPLSKPYIDREGKSHDSLPIPKGQMMHVPILAINTDKEIWGEDAHEFRPERWEKIPERASAVPGVWANLMTFFAGPHNCIGFRFSIMELKALLFTLIRAFEFEPGVPKAQIGPMMAGILQRPCVIGDATQASGLPLILKSYNA</sequence>